<name>A0A9P7U5M8_9PEZI</name>
<dbReference type="Proteomes" id="UP000699042">
    <property type="component" value="Unassembled WGS sequence"/>
</dbReference>
<dbReference type="AlphaFoldDB" id="A0A9P7U5M8"/>
<dbReference type="Pfam" id="PF18951">
    <property type="entry name" value="DUF5695"/>
    <property type="match status" value="1"/>
</dbReference>
<sequence>MSTVTQDPRAWVPGLSDEGEAGAYVAATVKQAIYPDADEARILDAFVDNVVWGNIQHDDYAVRNILFFYEPAEVPEFTYEEFDWTSWSSWNKGRSYAADRAYNYVHPSAAYRSLYRVGLAYPGLVSQD</sequence>
<comment type="caution">
    <text evidence="1">The sequence shown here is derived from an EMBL/GenBank/DDBJ whole genome shotgun (WGS) entry which is preliminary data.</text>
</comment>
<evidence type="ECO:0000313" key="1">
    <source>
        <dbReference type="EMBL" id="KAG7040363.1"/>
    </source>
</evidence>
<protein>
    <submittedName>
        <fullName evidence="1">Glycoside hydrolase family 43 protein</fullName>
    </submittedName>
</protein>
<dbReference type="EMBL" id="JAESDN010000026">
    <property type="protein sequence ID" value="KAG7040363.1"/>
    <property type="molecule type" value="Genomic_DNA"/>
</dbReference>
<keyword evidence="1" id="KW-0378">Hydrolase</keyword>
<keyword evidence="2" id="KW-1185">Reference proteome</keyword>
<evidence type="ECO:0000313" key="2">
    <source>
        <dbReference type="Proteomes" id="UP000699042"/>
    </source>
</evidence>
<reference evidence="1" key="1">
    <citation type="submission" date="2021-05" db="EMBL/GenBank/DDBJ databases">
        <title>Comparative genomics of three Colletotrichum scovillei strains and genetic complementation revealed genes involved fungal growth and virulence on chili pepper.</title>
        <authorList>
            <person name="Hsieh D.-K."/>
            <person name="Chuang S.-C."/>
            <person name="Chen C.-Y."/>
            <person name="Chao Y.-T."/>
            <person name="Lu M.-Y.J."/>
            <person name="Lee M.-H."/>
            <person name="Shih M.-C."/>
        </authorList>
    </citation>
    <scope>NUCLEOTIDE SEQUENCE</scope>
    <source>
        <strain evidence="1">Coll-153</strain>
    </source>
</reference>
<dbReference type="InterPro" id="IPR043750">
    <property type="entry name" value="DUF5695"/>
</dbReference>
<gene>
    <name evidence="1" type="ORF">JMJ77_009825</name>
</gene>
<organism evidence="1 2">
    <name type="scientific">Colletotrichum scovillei</name>
    <dbReference type="NCBI Taxonomy" id="1209932"/>
    <lineage>
        <taxon>Eukaryota</taxon>
        <taxon>Fungi</taxon>
        <taxon>Dikarya</taxon>
        <taxon>Ascomycota</taxon>
        <taxon>Pezizomycotina</taxon>
        <taxon>Sordariomycetes</taxon>
        <taxon>Hypocreomycetidae</taxon>
        <taxon>Glomerellales</taxon>
        <taxon>Glomerellaceae</taxon>
        <taxon>Colletotrichum</taxon>
        <taxon>Colletotrichum acutatum species complex</taxon>
    </lineage>
</organism>
<accession>A0A9P7U5M8</accession>
<dbReference type="GO" id="GO:0016787">
    <property type="term" value="F:hydrolase activity"/>
    <property type="evidence" value="ECO:0007669"/>
    <property type="project" value="UniProtKB-KW"/>
</dbReference>
<proteinExistence type="predicted"/>